<dbReference type="GO" id="GO:0006825">
    <property type="term" value="P:copper ion transport"/>
    <property type="evidence" value="ECO:0007669"/>
    <property type="project" value="InterPro"/>
</dbReference>
<reference evidence="13" key="1">
    <citation type="submission" date="2017-03" db="EMBL/GenBank/DDBJ databases">
        <authorList>
            <person name="Herbold C."/>
        </authorList>
    </citation>
    <scope>NUCLEOTIDE SEQUENCE [LARGE SCALE GENOMIC DNA]</scope>
</reference>
<dbReference type="PANTHER" id="PTHR34820">
    <property type="entry name" value="INNER MEMBRANE PROTEIN YEBZ"/>
    <property type="match status" value="1"/>
</dbReference>
<gene>
    <name evidence="12" type="ORF">NCS_10287</name>
</gene>
<evidence type="ECO:0000259" key="11">
    <source>
        <dbReference type="Pfam" id="PF05425"/>
    </source>
</evidence>
<dbReference type="Pfam" id="PF05425">
    <property type="entry name" value="CopD"/>
    <property type="match status" value="1"/>
</dbReference>
<dbReference type="GO" id="GO:0046688">
    <property type="term" value="P:response to copper ion"/>
    <property type="evidence" value="ECO:0007669"/>
    <property type="project" value="InterPro"/>
</dbReference>
<evidence type="ECO:0000313" key="13">
    <source>
        <dbReference type="Proteomes" id="UP000230607"/>
    </source>
</evidence>
<name>A0A2H1FCJ3_9ARCH</name>
<dbReference type="InterPro" id="IPR015943">
    <property type="entry name" value="WD40/YVTN_repeat-like_dom_sf"/>
</dbReference>
<dbReference type="Gene3D" id="2.60.40.1220">
    <property type="match status" value="1"/>
</dbReference>
<dbReference type="GO" id="GO:0042597">
    <property type="term" value="C:periplasmic space"/>
    <property type="evidence" value="ECO:0007669"/>
    <property type="project" value="InterPro"/>
</dbReference>
<dbReference type="InterPro" id="IPR011042">
    <property type="entry name" value="6-blade_b-propeller_TolB-like"/>
</dbReference>
<feature type="transmembrane region" description="Helical" evidence="9">
    <location>
        <begin position="204"/>
        <end position="223"/>
    </location>
</feature>
<dbReference type="Gene3D" id="2.130.10.10">
    <property type="entry name" value="YVTN repeat-like/Quinoprotein amine dehydrogenase"/>
    <property type="match status" value="1"/>
</dbReference>
<keyword evidence="13" id="KW-1185">Reference proteome</keyword>
<keyword evidence="8 9" id="KW-0472">Membrane</keyword>
<evidence type="ECO:0000313" key="12">
    <source>
        <dbReference type="EMBL" id="SMH70480.1"/>
    </source>
</evidence>
<dbReference type="RefSeq" id="WP_157926620.1">
    <property type="nucleotide sequence ID" value="NZ_LT841358.1"/>
</dbReference>
<evidence type="ECO:0000256" key="1">
    <source>
        <dbReference type="ARBA" id="ARBA00004651"/>
    </source>
</evidence>
<dbReference type="InterPro" id="IPR014755">
    <property type="entry name" value="Cu-Rt/internalin_Ig-like"/>
</dbReference>
<evidence type="ECO:0000256" key="8">
    <source>
        <dbReference type="ARBA" id="ARBA00023136"/>
    </source>
</evidence>
<evidence type="ECO:0000259" key="10">
    <source>
        <dbReference type="Pfam" id="PF04234"/>
    </source>
</evidence>
<sequence>MSNKKTKLQLVLIIIIISSVMVIPNAPKSYEHAFVEKSDPAASQSLSTPPSKVDVYFSDPVDIRYSEIKVLDSNGKQIQKNDQHYITDDQKALSVSLPSNLKNGIYTISTKVLDQTDGHVTEDAFAFGIGQDVPKSIASNTPSNYQEISIPDAVARFPALIGQIIVAGIASATLWLWSPISRIPRLSDSVSQIRAKIDNNMTKMAVIGSIIILVSGFAMIVVQAYSINAGILDAISTKFGNMWVLRMIASSVLLALSFTIYQKTKKTQAIIPRAHTVSLLGLSFAVLLTTSLISHGAATGQIIPLLLDFFHNVFASLWIGGIIYLAFIVMPQIKRITDPNLSLSVMSMIIPRFSTLVITVLGAVVITGPFLLYVLENNLALTLASFYGKVLVVKLLLATVMIGLGAYDHMSVSGKAYQTISNKTTRNTAIQNTVIDAKLILSRFDMSVKISAFLGIALIASVAVLVDSGLPSSEFQNQLQSLPNNVFALGTNNNLHIQGFSQTSFIENGSRIVLSMSPFATGNNDFTISFLDSNKHQIDMKSTQLKLTQTDNGIGPITINTNKTDTGIFTANTDFGFPGHWTVRVEGVQNKENSLNLVSSYNLFVKPKLSNLQLDIKEYKTPGNSSTPRYPVYDSSRNKIWVGDTTLKSGKILDFDLGTNKYTEHKISGLNSIVYMALDSHNTLWYIDYTQRMLGHFNPDDNSNQYYPIPNKGILTSLVIDGNDTIWITSANTNEVLKFDTNTTKFDSIKLPDKSDPLGIAVDNTQGKIWIAEGIGKISSIDISDNKVTEFSPSGNYTMKGPTAIILDPWTGKIYISEHEGQAVSVFDPLLKTFKKIHLDPNPDNLPYGMAFDKYHNLWVAQHTFDKVSVINPRTGNIIEKSIPTPNSWVQWLTSDSQGNIIMAEERANALATVTISAGQPQNDQSNKENISSVVPNLGFDYAQVAAPTIAGLLVVVGFFYCKGVMDLKKVSNQVRKQG</sequence>
<feature type="transmembrane region" description="Helical" evidence="9">
    <location>
        <begin position="942"/>
        <end position="962"/>
    </location>
</feature>
<evidence type="ECO:0000256" key="2">
    <source>
        <dbReference type="ARBA" id="ARBA00022475"/>
    </source>
</evidence>
<evidence type="ECO:0000256" key="7">
    <source>
        <dbReference type="ARBA" id="ARBA00023008"/>
    </source>
</evidence>
<keyword evidence="6 9" id="KW-1133">Transmembrane helix</keyword>
<comment type="subcellular location">
    <subcellularLocation>
        <location evidence="1">Cell membrane</location>
        <topology evidence="1">Multi-pass membrane protein</topology>
    </subcellularLocation>
</comment>
<keyword evidence="4" id="KW-0479">Metal-binding</keyword>
<evidence type="ECO:0000256" key="6">
    <source>
        <dbReference type="ARBA" id="ARBA00022989"/>
    </source>
</evidence>
<dbReference type="InterPro" id="IPR032694">
    <property type="entry name" value="CopC/D"/>
</dbReference>
<dbReference type="SUPFAM" id="SSF81296">
    <property type="entry name" value="E set domains"/>
    <property type="match status" value="1"/>
</dbReference>
<dbReference type="PANTHER" id="PTHR34820:SF4">
    <property type="entry name" value="INNER MEMBRANE PROTEIN YEBZ"/>
    <property type="match status" value="1"/>
</dbReference>
<evidence type="ECO:0000256" key="4">
    <source>
        <dbReference type="ARBA" id="ARBA00022723"/>
    </source>
</evidence>
<dbReference type="GO" id="GO:0005886">
    <property type="term" value="C:plasma membrane"/>
    <property type="evidence" value="ECO:0007669"/>
    <property type="project" value="UniProtKB-SubCell"/>
</dbReference>
<organism evidence="12 13">
    <name type="scientific">Candidatus Nitrosotalea okcheonensis</name>
    <dbReference type="NCBI Taxonomy" id="1903276"/>
    <lineage>
        <taxon>Archaea</taxon>
        <taxon>Nitrososphaerota</taxon>
        <taxon>Nitrososphaeria</taxon>
        <taxon>Nitrosotaleales</taxon>
        <taxon>Nitrosotaleaceae</taxon>
        <taxon>Nitrosotalea</taxon>
    </lineage>
</organism>
<feature type="transmembrane region" description="Helical" evidence="9">
    <location>
        <begin position="448"/>
        <end position="466"/>
    </location>
</feature>
<evidence type="ECO:0000256" key="3">
    <source>
        <dbReference type="ARBA" id="ARBA00022692"/>
    </source>
</evidence>
<protein>
    <submittedName>
        <fullName evidence="12">Putative Copper resistance family protein</fullName>
    </submittedName>
</protein>
<keyword evidence="3 9" id="KW-0812">Transmembrane</keyword>
<dbReference type="Gene3D" id="2.120.10.30">
    <property type="entry name" value="TolB, C-terminal domain"/>
    <property type="match status" value="1"/>
</dbReference>
<dbReference type="GO" id="GO:0005507">
    <property type="term" value="F:copper ion binding"/>
    <property type="evidence" value="ECO:0007669"/>
    <property type="project" value="InterPro"/>
</dbReference>
<feature type="domain" description="Copper resistance protein D" evidence="11">
    <location>
        <begin position="349"/>
        <end position="465"/>
    </location>
</feature>
<feature type="transmembrane region" description="Helical" evidence="9">
    <location>
        <begin position="157"/>
        <end position="177"/>
    </location>
</feature>
<evidence type="ECO:0000256" key="9">
    <source>
        <dbReference type="SAM" id="Phobius"/>
    </source>
</evidence>
<feature type="transmembrane region" description="Helical" evidence="9">
    <location>
        <begin position="353"/>
        <end position="374"/>
    </location>
</feature>
<dbReference type="Proteomes" id="UP000230607">
    <property type="component" value="Chromosome 1"/>
</dbReference>
<feature type="transmembrane region" description="Helical" evidence="9">
    <location>
        <begin position="273"/>
        <end position="293"/>
    </location>
</feature>
<dbReference type="SUPFAM" id="SSF101898">
    <property type="entry name" value="NHL repeat"/>
    <property type="match status" value="1"/>
</dbReference>
<accession>A0A2H1FCJ3</accession>
<evidence type="ECO:0000256" key="5">
    <source>
        <dbReference type="ARBA" id="ARBA00022729"/>
    </source>
</evidence>
<keyword evidence="7" id="KW-0186">Copper</keyword>
<feature type="transmembrane region" description="Helical" evidence="9">
    <location>
        <begin position="386"/>
        <end position="407"/>
    </location>
</feature>
<dbReference type="InterPro" id="IPR014756">
    <property type="entry name" value="Ig_E-set"/>
</dbReference>
<dbReference type="AlphaFoldDB" id="A0A2H1FCJ3"/>
<feature type="transmembrane region" description="Helical" evidence="9">
    <location>
        <begin position="313"/>
        <end position="333"/>
    </location>
</feature>
<feature type="domain" description="CopC" evidence="10">
    <location>
        <begin position="32"/>
        <end position="128"/>
    </location>
</feature>
<dbReference type="InterPro" id="IPR007348">
    <property type="entry name" value="CopC_dom"/>
</dbReference>
<feature type="transmembrane region" description="Helical" evidence="9">
    <location>
        <begin position="243"/>
        <end position="261"/>
    </location>
</feature>
<dbReference type="InterPro" id="IPR008457">
    <property type="entry name" value="Cu-R_CopD_dom"/>
</dbReference>
<dbReference type="EMBL" id="LT841358">
    <property type="protein sequence ID" value="SMH70480.1"/>
    <property type="molecule type" value="Genomic_DNA"/>
</dbReference>
<dbReference type="Pfam" id="PF04234">
    <property type="entry name" value="CopC"/>
    <property type="match status" value="1"/>
</dbReference>
<keyword evidence="5" id="KW-0732">Signal</keyword>
<proteinExistence type="predicted"/>
<dbReference type="OrthoDB" id="11063at2157"/>
<keyword evidence="2" id="KW-1003">Cell membrane</keyword>